<sequence>MLPQSTFLWFLTVLQLLFPISSLDFIFNTNFNSTNLQRYGSARIENSILSLTNDTTFSIGRAFYPSKIPTKRPNSSTPLPFSTSFIFSIAPYRHRLPGHGFAFVFLPFAGIAGASSSQHLGLFNLTNDGDPNNHIFGVEFDVFKNQEFNDISDNHVGIDVYSLTSIASNVAGVWTGKDDEKFKELKLNNGENYQVWIDYKDSRINVTMVKAGAKRPNRPLISEFLNLSGVLLDEMYVGFCAATGQLVESHKILAWSFSNSNFSIGEALVTTNLPSFVLPKGSVFQSKGFIAGVSVGCVLIIGCGVVIYLIWLRKKRKKRKEKEETEDWELEYWPHRIGFQEIYAATKGFSEENVIGFGGNGKVYKGHLLGVEIALKRICLDNENGMREFLAEVSSLGRLKHRNLVGLRGWGKKEKESLILIYDYMENGSLDKWIFERDESMTLNWEQRIKILKDAACGILYLHEGWESKVLHRDIKASNVLLDKDMNARLGDFGLARMHHRGQLAVTTQVIGTAGYMAPELVKTGRASTQTDIFSFGILVLEVVCGRRPIEEGKPNLVDWLWRLMERGELLSALDERLKAKDSYTDEEVERALHLGLLCAHPDTNVRPTIRQVVKVFEGPSEGTEPEEEGMHVNLRETLATTAMRSNWNFGGNGRYPTFDAIHKNSSSPSLTTSDIIVEGR</sequence>
<proteinExistence type="predicted"/>
<dbReference type="Proteomes" id="UP001164539">
    <property type="component" value="Chromosome 1"/>
</dbReference>
<reference evidence="1 2" key="1">
    <citation type="journal article" date="2023" name="Science">
        <title>Complex scaffold remodeling in plant triterpene biosynthesis.</title>
        <authorList>
            <person name="De La Pena R."/>
            <person name="Hodgson H."/>
            <person name="Liu J.C."/>
            <person name="Stephenson M.J."/>
            <person name="Martin A.C."/>
            <person name="Owen C."/>
            <person name="Harkess A."/>
            <person name="Leebens-Mack J."/>
            <person name="Jimenez L.E."/>
            <person name="Osbourn A."/>
            <person name="Sattely E.S."/>
        </authorList>
    </citation>
    <scope>NUCLEOTIDE SEQUENCE [LARGE SCALE GENOMIC DNA]</scope>
    <source>
        <strain evidence="2">cv. JPN11</strain>
        <tissue evidence="1">Leaf</tissue>
    </source>
</reference>
<name>A0ACC1Z1E2_MELAZ</name>
<evidence type="ECO:0000313" key="2">
    <source>
        <dbReference type="Proteomes" id="UP001164539"/>
    </source>
</evidence>
<organism evidence="1 2">
    <name type="scientific">Melia azedarach</name>
    <name type="common">Chinaberry tree</name>
    <dbReference type="NCBI Taxonomy" id="155640"/>
    <lineage>
        <taxon>Eukaryota</taxon>
        <taxon>Viridiplantae</taxon>
        <taxon>Streptophyta</taxon>
        <taxon>Embryophyta</taxon>
        <taxon>Tracheophyta</taxon>
        <taxon>Spermatophyta</taxon>
        <taxon>Magnoliopsida</taxon>
        <taxon>eudicotyledons</taxon>
        <taxon>Gunneridae</taxon>
        <taxon>Pentapetalae</taxon>
        <taxon>rosids</taxon>
        <taxon>malvids</taxon>
        <taxon>Sapindales</taxon>
        <taxon>Meliaceae</taxon>
        <taxon>Melia</taxon>
    </lineage>
</organism>
<accession>A0ACC1Z1E2</accession>
<keyword evidence="1" id="KW-0418">Kinase</keyword>
<comment type="caution">
    <text evidence="1">The sequence shown here is derived from an EMBL/GenBank/DDBJ whole genome shotgun (WGS) entry which is preliminary data.</text>
</comment>
<evidence type="ECO:0000313" key="1">
    <source>
        <dbReference type="EMBL" id="KAJ4729801.1"/>
    </source>
</evidence>
<keyword evidence="1" id="KW-0808">Transferase</keyword>
<keyword evidence="2" id="KW-1185">Reference proteome</keyword>
<gene>
    <name evidence="1" type="ORF">OWV82_002524</name>
</gene>
<protein>
    <submittedName>
        <fullName evidence="1">Kinase</fullName>
    </submittedName>
</protein>
<dbReference type="EMBL" id="CM051394">
    <property type="protein sequence ID" value="KAJ4729801.1"/>
    <property type="molecule type" value="Genomic_DNA"/>
</dbReference>